<evidence type="ECO:0000256" key="1">
    <source>
        <dbReference type="SAM" id="MobiDB-lite"/>
    </source>
</evidence>
<feature type="non-terminal residue" evidence="2">
    <location>
        <position position="1"/>
    </location>
</feature>
<protein>
    <submittedName>
        <fullName evidence="2">Uncharacterized protein</fullName>
    </submittedName>
</protein>
<reference evidence="2" key="2">
    <citation type="submission" date="2023-06" db="EMBL/GenBank/DDBJ databases">
        <authorList>
            <consortium name="Lawrence Berkeley National Laboratory"/>
            <person name="Haridas S."/>
            <person name="Hensen N."/>
            <person name="Bonometti L."/>
            <person name="Westerberg I."/>
            <person name="Brannstrom I.O."/>
            <person name="Guillou S."/>
            <person name="Cros-Aarteil S."/>
            <person name="Calhoun S."/>
            <person name="Kuo A."/>
            <person name="Mondo S."/>
            <person name="Pangilinan J."/>
            <person name="Riley R."/>
            <person name="Labutti K."/>
            <person name="Andreopoulos B."/>
            <person name="Lipzen A."/>
            <person name="Chen C."/>
            <person name="Yanf M."/>
            <person name="Daum C."/>
            <person name="Ng V."/>
            <person name="Clum A."/>
            <person name="Steindorff A."/>
            <person name="Ohm R."/>
            <person name="Martin F."/>
            <person name="Silar P."/>
            <person name="Natvig D."/>
            <person name="Lalanne C."/>
            <person name="Gautier V."/>
            <person name="Ament-Velasquez S.L."/>
            <person name="Kruys A."/>
            <person name="Hutchinson M.I."/>
            <person name="Powell A.J."/>
            <person name="Barry K."/>
            <person name="Miller A.N."/>
            <person name="Grigoriev I.V."/>
            <person name="Debuchy R."/>
            <person name="Gladieux P."/>
            <person name="Thoren M.H."/>
            <person name="Johannesson H."/>
        </authorList>
    </citation>
    <scope>NUCLEOTIDE SEQUENCE</scope>
    <source>
        <strain evidence="2">CBS 955.72</strain>
    </source>
</reference>
<keyword evidence="3" id="KW-1185">Reference proteome</keyword>
<dbReference type="AlphaFoldDB" id="A0AAJ0MH05"/>
<dbReference type="EMBL" id="JAUIQD010000002">
    <property type="protein sequence ID" value="KAK3358774.1"/>
    <property type="molecule type" value="Genomic_DNA"/>
</dbReference>
<name>A0AAJ0MH05_9PEZI</name>
<feature type="region of interest" description="Disordered" evidence="1">
    <location>
        <begin position="537"/>
        <end position="568"/>
    </location>
</feature>
<sequence length="605" mass="68765">RTRIDWKPLWGGHVRHLYIEQNHTAQELAFEMEVLHGVNKHPGFRKNATGQNQGERTPATKRRRHAASLLKSGADKPPVFQLKSYLQLKSHLSINIVPSSAGEQCHHQHKMLHTIHALVQGIFDTKSKDIIQPVGAEYRSAWQLLYDKCLGFAAVCAGGTGGKANFLYNQILGQLCKLPEQRDYMFLIYIWKICLSMSAMRFPGRTDTNRFIFLQVLLVRLRMAFINISGEHQQPRTEVTLLECLFHVLSSSPRHFKTTLGIGCWKAMNMIGSMVGHEHTLILAMGVYCVRHWKNNFEVKVEQLDPQYELLLDRQSDAQRSPEEQAAIMYGYTSALLQRQDRSKGGKILDTTAGHANRLLTLTAEPCRSAASDGSLRYDVTTRAFAFASELVANHRLETQVSRENQNFSTRGHTFGIPMDQAIEVLRNGDLECRVRAAELSKRLAIWLKSYCPGEKVSRTCKRPNGRLRGSAGKQEKQRTREILSEIGQMPVPVPNVRQPSGEKEVKHNNRWRNKQRKMRKAVLQNLVEAGRADGTVTVNQGPERSLRRRKERQPANPQPPAANLSPCDAESRRCLHCCETFHSRNDLFRHLSSGCIEHHPWAMV</sequence>
<organism evidence="2 3">
    <name type="scientific">Lasiosphaeria hispida</name>
    <dbReference type="NCBI Taxonomy" id="260671"/>
    <lineage>
        <taxon>Eukaryota</taxon>
        <taxon>Fungi</taxon>
        <taxon>Dikarya</taxon>
        <taxon>Ascomycota</taxon>
        <taxon>Pezizomycotina</taxon>
        <taxon>Sordariomycetes</taxon>
        <taxon>Sordariomycetidae</taxon>
        <taxon>Sordariales</taxon>
        <taxon>Lasiosphaeriaceae</taxon>
        <taxon>Lasiosphaeria</taxon>
    </lineage>
</organism>
<gene>
    <name evidence="2" type="ORF">B0T25DRAFT_447854</name>
</gene>
<proteinExistence type="predicted"/>
<accession>A0AAJ0MH05</accession>
<evidence type="ECO:0000313" key="3">
    <source>
        <dbReference type="Proteomes" id="UP001275084"/>
    </source>
</evidence>
<reference evidence="2" key="1">
    <citation type="journal article" date="2023" name="Mol. Phylogenet. Evol.">
        <title>Genome-scale phylogeny and comparative genomics of the fungal order Sordariales.</title>
        <authorList>
            <person name="Hensen N."/>
            <person name="Bonometti L."/>
            <person name="Westerberg I."/>
            <person name="Brannstrom I.O."/>
            <person name="Guillou S."/>
            <person name="Cros-Aarteil S."/>
            <person name="Calhoun S."/>
            <person name="Haridas S."/>
            <person name="Kuo A."/>
            <person name="Mondo S."/>
            <person name="Pangilinan J."/>
            <person name="Riley R."/>
            <person name="LaButti K."/>
            <person name="Andreopoulos B."/>
            <person name="Lipzen A."/>
            <person name="Chen C."/>
            <person name="Yan M."/>
            <person name="Daum C."/>
            <person name="Ng V."/>
            <person name="Clum A."/>
            <person name="Steindorff A."/>
            <person name="Ohm R.A."/>
            <person name="Martin F."/>
            <person name="Silar P."/>
            <person name="Natvig D.O."/>
            <person name="Lalanne C."/>
            <person name="Gautier V."/>
            <person name="Ament-Velasquez S.L."/>
            <person name="Kruys A."/>
            <person name="Hutchinson M.I."/>
            <person name="Powell A.J."/>
            <person name="Barry K."/>
            <person name="Miller A.N."/>
            <person name="Grigoriev I.V."/>
            <person name="Debuchy R."/>
            <person name="Gladieux P."/>
            <person name="Hiltunen Thoren M."/>
            <person name="Johannesson H."/>
        </authorList>
    </citation>
    <scope>NUCLEOTIDE SEQUENCE</scope>
    <source>
        <strain evidence="2">CBS 955.72</strain>
    </source>
</reference>
<evidence type="ECO:0000313" key="2">
    <source>
        <dbReference type="EMBL" id="KAK3358774.1"/>
    </source>
</evidence>
<dbReference type="Proteomes" id="UP001275084">
    <property type="component" value="Unassembled WGS sequence"/>
</dbReference>
<feature type="region of interest" description="Disordered" evidence="1">
    <location>
        <begin position="41"/>
        <end position="61"/>
    </location>
</feature>
<comment type="caution">
    <text evidence="2">The sequence shown here is derived from an EMBL/GenBank/DDBJ whole genome shotgun (WGS) entry which is preliminary data.</text>
</comment>